<dbReference type="EMBL" id="JBHSWT010000054">
    <property type="protein sequence ID" value="MFC6770420.1"/>
    <property type="molecule type" value="Genomic_DNA"/>
</dbReference>
<gene>
    <name evidence="2" type="ORF">ACFQDD_02580</name>
</gene>
<evidence type="ECO:0000256" key="1">
    <source>
        <dbReference type="SAM" id="Phobius"/>
    </source>
</evidence>
<reference evidence="2 3" key="1">
    <citation type="journal article" date="2019" name="Int. J. Syst. Evol. Microbiol.">
        <title>The Global Catalogue of Microorganisms (GCM) 10K type strain sequencing project: providing services to taxonomists for standard genome sequencing and annotation.</title>
        <authorList>
            <consortium name="The Broad Institute Genomics Platform"/>
            <consortium name="The Broad Institute Genome Sequencing Center for Infectious Disease"/>
            <person name="Wu L."/>
            <person name="Ma J."/>
        </authorList>
    </citation>
    <scope>NUCLEOTIDE SEQUENCE [LARGE SCALE GENOMIC DNA]</scope>
    <source>
        <strain evidence="2 3">PJ61</strain>
    </source>
</reference>
<feature type="transmembrane region" description="Helical" evidence="1">
    <location>
        <begin position="22"/>
        <end position="45"/>
    </location>
</feature>
<name>A0ABD5T0U8_9EURY</name>
<accession>A0ABD5T0U8</accession>
<keyword evidence="1" id="KW-0812">Transmembrane</keyword>
<protein>
    <recommendedName>
        <fullName evidence="4">MFS transporter</fullName>
    </recommendedName>
</protein>
<sequence>MAQTNPHTHAEPLPDHIVAARLTAIFLLNPLLQALIAVPALFLFAKQTGTLGPALAALGV</sequence>
<evidence type="ECO:0000313" key="3">
    <source>
        <dbReference type="Proteomes" id="UP001596274"/>
    </source>
</evidence>
<organism evidence="2 3">
    <name type="scientific">Halorubrum pallidum</name>
    <dbReference type="NCBI Taxonomy" id="1526114"/>
    <lineage>
        <taxon>Archaea</taxon>
        <taxon>Methanobacteriati</taxon>
        <taxon>Methanobacteriota</taxon>
        <taxon>Stenosarchaea group</taxon>
        <taxon>Halobacteria</taxon>
        <taxon>Halobacteriales</taxon>
        <taxon>Haloferacaceae</taxon>
        <taxon>Halorubrum</taxon>
    </lineage>
</organism>
<keyword evidence="3" id="KW-1185">Reference proteome</keyword>
<evidence type="ECO:0000313" key="2">
    <source>
        <dbReference type="EMBL" id="MFC6770420.1"/>
    </source>
</evidence>
<keyword evidence="1" id="KW-1133">Transmembrane helix</keyword>
<proteinExistence type="predicted"/>
<evidence type="ECO:0008006" key="4">
    <source>
        <dbReference type="Google" id="ProtNLM"/>
    </source>
</evidence>
<keyword evidence="1" id="KW-0472">Membrane</keyword>
<comment type="caution">
    <text evidence="2">The sequence shown here is derived from an EMBL/GenBank/DDBJ whole genome shotgun (WGS) entry which is preliminary data.</text>
</comment>
<dbReference type="Proteomes" id="UP001596274">
    <property type="component" value="Unassembled WGS sequence"/>
</dbReference>
<dbReference type="AlphaFoldDB" id="A0ABD5T0U8"/>